<dbReference type="Proteomes" id="UP001151760">
    <property type="component" value="Unassembled WGS sequence"/>
</dbReference>
<evidence type="ECO:0000256" key="1">
    <source>
        <dbReference type="SAM" id="MobiDB-lite"/>
    </source>
</evidence>
<dbReference type="PANTHER" id="PTHR33223">
    <property type="entry name" value="CCHC-TYPE DOMAIN-CONTAINING PROTEIN"/>
    <property type="match status" value="1"/>
</dbReference>
<organism evidence="2 3">
    <name type="scientific">Tanacetum coccineum</name>
    <dbReference type="NCBI Taxonomy" id="301880"/>
    <lineage>
        <taxon>Eukaryota</taxon>
        <taxon>Viridiplantae</taxon>
        <taxon>Streptophyta</taxon>
        <taxon>Embryophyta</taxon>
        <taxon>Tracheophyta</taxon>
        <taxon>Spermatophyta</taxon>
        <taxon>Magnoliopsida</taxon>
        <taxon>eudicotyledons</taxon>
        <taxon>Gunneridae</taxon>
        <taxon>Pentapetalae</taxon>
        <taxon>asterids</taxon>
        <taxon>campanulids</taxon>
        <taxon>Asterales</taxon>
        <taxon>Asteraceae</taxon>
        <taxon>Asteroideae</taxon>
        <taxon>Anthemideae</taxon>
        <taxon>Anthemidinae</taxon>
        <taxon>Tanacetum</taxon>
    </lineage>
</organism>
<dbReference type="EMBL" id="BQNB010015594">
    <property type="protein sequence ID" value="GJT41845.1"/>
    <property type="molecule type" value="Genomic_DNA"/>
</dbReference>
<feature type="region of interest" description="Disordered" evidence="1">
    <location>
        <begin position="371"/>
        <end position="406"/>
    </location>
</feature>
<proteinExistence type="predicted"/>
<name>A0ABQ5DS57_9ASTR</name>
<dbReference type="PANTHER" id="PTHR33223:SF11">
    <property type="entry name" value="ELEMENT PROTEIN, PUTATIVE-RELATED"/>
    <property type="match status" value="1"/>
</dbReference>
<accession>A0ABQ5DS57</accession>
<keyword evidence="3" id="KW-1185">Reference proteome</keyword>
<comment type="caution">
    <text evidence="2">The sequence shown here is derived from an EMBL/GenBank/DDBJ whole genome shotgun (WGS) entry which is preliminary data.</text>
</comment>
<reference evidence="2" key="1">
    <citation type="journal article" date="2022" name="Int. J. Mol. Sci.">
        <title>Draft Genome of Tanacetum Coccineum: Genomic Comparison of Closely Related Tanacetum-Family Plants.</title>
        <authorList>
            <person name="Yamashiro T."/>
            <person name="Shiraishi A."/>
            <person name="Nakayama K."/>
            <person name="Satake H."/>
        </authorList>
    </citation>
    <scope>NUCLEOTIDE SEQUENCE</scope>
</reference>
<protein>
    <recommendedName>
        <fullName evidence="4">Retrotransposon gag domain-containing protein</fullName>
    </recommendedName>
</protein>
<gene>
    <name evidence="2" type="ORF">Tco_0941710</name>
</gene>
<sequence>MIDNRAQIEVVPGLKFLSLAPIMACDLGGKWLITEKCKYVIRNTGKGRKNEEKADSYEGAIAGVDINTLIMEQYLALSREYQAPGMVKLEIGGNVNFEIKSQFMRELRDETFSRNKNEDAHDHVDRVLNIVSLFNIPGVSQDAVLLRVFPFTLTGTAKRWVDRLTPRVINNWDLLKKAFIQRSLSSRSNTDGLAAIVSKLDNLGRDMKKLKENVHAIQVGCQICEGPHFDKECPPGYYTRTDNRPPYGEKRPSLEELMNKHLEESARRSTKMNEWITKLQESASVNVMPRNIFEYLKLANLTNTNMLVEMADMTKKAPLGKPFLATIHAEINVFDKEISLGTNNDRVSYDMEKRDHNFTIPTEKIFMIKSDLDNRPLTPASSNNKPRNLHDRFQQLGGNSRDRLEA</sequence>
<reference evidence="2" key="2">
    <citation type="submission" date="2022-01" db="EMBL/GenBank/DDBJ databases">
        <authorList>
            <person name="Yamashiro T."/>
            <person name="Shiraishi A."/>
            <person name="Satake H."/>
            <person name="Nakayama K."/>
        </authorList>
    </citation>
    <scope>NUCLEOTIDE SEQUENCE</scope>
</reference>
<evidence type="ECO:0000313" key="3">
    <source>
        <dbReference type="Proteomes" id="UP001151760"/>
    </source>
</evidence>
<evidence type="ECO:0008006" key="4">
    <source>
        <dbReference type="Google" id="ProtNLM"/>
    </source>
</evidence>
<evidence type="ECO:0000313" key="2">
    <source>
        <dbReference type="EMBL" id="GJT41845.1"/>
    </source>
</evidence>